<keyword evidence="2" id="KW-1185">Reference proteome</keyword>
<proteinExistence type="predicted"/>
<organism evidence="1 2">
    <name type="scientific">Salmonella typhimurium (strain 14028s / SGSC 2262)</name>
    <dbReference type="NCBI Taxonomy" id="588858"/>
    <lineage>
        <taxon>Bacteria</taxon>
        <taxon>Pseudomonadati</taxon>
        <taxon>Pseudomonadota</taxon>
        <taxon>Gammaproteobacteria</taxon>
        <taxon>Enterobacterales</taxon>
        <taxon>Enterobacteriaceae</taxon>
        <taxon>Salmonella</taxon>
    </lineage>
</organism>
<evidence type="ECO:0000313" key="1">
    <source>
        <dbReference type="EMBL" id="ACY90808.1"/>
    </source>
</evidence>
<name>A0A0F6B8G0_SALT1</name>
<dbReference type="KEGG" id="seo:STM14_4424"/>
<reference evidence="1 2" key="1">
    <citation type="journal article" date="2010" name="J. Bacteriol.">
        <title>Short-term signatures of evolutionary change in the Salmonella enterica serovar typhimurium 14028 genome.</title>
        <authorList>
            <person name="Jarvik T."/>
            <person name="Smillie C."/>
            <person name="Groisman E.A."/>
            <person name="Ochman H."/>
        </authorList>
    </citation>
    <scope>NUCLEOTIDE SEQUENCE [LARGE SCALE GENOMIC DNA]</scope>
    <source>
        <strain evidence="2">14028s / SGSC 2262</strain>
    </source>
</reference>
<evidence type="ECO:0000313" key="2">
    <source>
        <dbReference type="Proteomes" id="UP000002695"/>
    </source>
</evidence>
<dbReference type="AlphaFoldDB" id="A0A0F6B8G0"/>
<dbReference type="Proteomes" id="UP000002695">
    <property type="component" value="Chromosome"/>
</dbReference>
<gene>
    <name evidence="1" type="ordered locus">STM14_4424</name>
</gene>
<accession>A0A0F6B8G0</accession>
<protein>
    <submittedName>
        <fullName evidence="1">Uncharacterized protein</fullName>
    </submittedName>
</protein>
<sequence length="48" mass="5889">MLEILVCFFVYKFHNAKSSSKYIDQKLTWQRQRRFLKMIKIIGLCFLC</sequence>
<dbReference type="EMBL" id="CP001363">
    <property type="protein sequence ID" value="ACY90808.1"/>
    <property type="molecule type" value="Genomic_DNA"/>
</dbReference>
<dbReference type="HOGENOM" id="CLU_3157563_0_0_6"/>